<feature type="compositionally biased region" description="Low complexity" evidence="1">
    <location>
        <begin position="703"/>
        <end position="713"/>
    </location>
</feature>
<dbReference type="GeneID" id="110306744"/>
<evidence type="ECO:0000313" key="4">
    <source>
        <dbReference type="RefSeq" id="XP_021034473.1"/>
    </source>
</evidence>
<dbReference type="CTD" id="222255"/>
<feature type="compositionally biased region" description="Low complexity" evidence="1">
    <location>
        <begin position="745"/>
        <end position="764"/>
    </location>
</feature>
<evidence type="ECO:0000313" key="3">
    <source>
        <dbReference type="Proteomes" id="UP000515126"/>
    </source>
</evidence>
<gene>
    <name evidence="4" type="primary">Atxn7l1</name>
</gene>
<dbReference type="AlphaFoldDB" id="A0A6P5QV42"/>
<keyword evidence="3" id="KW-1185">Reference proteome</keyword>
<dbReference type="RefSeq" id="XP_021034473.1">
    <property type="nucleotide sequence ID" value="XM_021178814.2"/>
</dbReference>
<dbReference type="InterPro" id="IPR013243">
    <property type="entry name" value="SCA7_dom"/>
</dbReference>
<feature type="region of interest" description="Disordered" evidence="1">
    <location>
        <begin position="802"/>
        <end position="863"/>
    </location>
</feature>
<feature type="region of interest" description="Disordered" evidence="1">
    <location>
        <begin position="355"/>
        <end position="443"/>
    </location>
</feature>
<sequence>MTSERSRIPCLSAAAAEGTGKKQQEGTAMATLHRKVPSPEAFLGKPWSSWIDAAKLHCSDNVDLEEAGKEGGKSREVMRLNKEDMHLFGHYPAHDDFYLVVCSACNQVVKPQVFQSHCERRHSSMCRPSPSPASPASNSRTSLVQAKTKACLSGHSAVSSTSKPFKTPKDNLLTSSSTQHTVFSAKGPRDKPCVPVPVVSLEKIPNLVKADGANVKMNSTTTTAATSSSSAVSTPPLIKPTLMSKSVPPSPEKILNGKGILSATIDKKHPNGTKNSNKPYRRLSEREFDPNKHCGVLDPETKKPCTRSLTCKTHSLSHRRAVPGRKKQFDLLLAEHKAKSREKEVKEHLLTSAREILPNPPGPSPDAPQASSGSTVAEPKVASPPKSRPLNSVLPRPSSANSISSSTSSNHSGYTPEPPLPPAGGDLASRLSSDEGEMDGADESEKLDCQFSTHHPRPLAFCSFGSRLMGRGYYVFDRRWDRFRFALNSMVEKHLNSQMWKHRSPSHRASGPSPLFRTCLTNLLSLSNIGAAWVSTLESVAPRCPLNLAAQTSGPEGPEPGGMAADGGVEDIRKKRNGQDSFFFNKHLTLHQETPTQYSLSARKIPPAADSPMPSPAAHITTPVPASVLQPFSNPSAVYLPSAPISSRLTSSYIMTSAMLSDAAFVASPDPRVLMSHTTAFPHVAATLSIMDSTFKAPSAVSPIPAVIPSPSHKPSKTKTSKSSKVKDLSARSDESPSNKKRKPQSSTSASSLSLQAPLSSPLSGPHKKNCILNASSALNSYQAAPPYNSLSVHNSNNGVSPLSAKLEPSGRTSLPSGPMDIVRQVGKNSSLALSQSSPSSISSPGHSRQKNTSRMGRLRTLP</sequence>
<evidence type="ECO:0000256" key="1">
    <source>
        <dbReference type="SAM" id="MobiDB-lite"/>
    </source>
</evidence>
<dbReference type="Pfam" id="PF08313">
    <property type="entry name" value="SCA7"/>
    <property type="match status" value="1"/>
</dbReference>
<proteinExistence type="predicted"/>
<feature type="region of interest" description="Disordered" evidence="1">
    <location>
        <begin position="703"/>
        <end position="766"/>
    </location>
</feature>
<dbReference type="InterPro" id="IPR052237">
    <property type="entry name" value="Ataxin-7-like_regulator"/>
</dbReference>
<feature type="compositionally biased region" description="Low complexity" evidence="1">
    <location>
        <begin position="830"/>
        <end position="847"/>
    </location>
</feature>
<feature type="compositionally biased region" description="Basic residues" evidence="1">
    <location>
        <begin position="714"/>
        <end position="724"/>
    </location>
</feature>
<feature type="compositionally biased region" description="Low complexity" evidence="1">
    <location>
        <begin position="398"/>
        <end position="412"/>
    </location>
</feature>
<accession>A0A6P5QV42</accession>
<dbReference type="PANTHER" id="PTHR15117">
    <property type="entry name" value="ATAXIN 7 RELATED"/>
    <property type="match status" value="1"/>
</dbReference>
<evidence type="ECO:0000259" key="2">
    <source>
        <dbReference type="PROSITE" id="PS51505"/>
    </source>
</evidence>
<name>A0A6P5QV42_MUSCR</name>
<feature type="region of interest" description="Disordered" evidence="1">
    <location>
        <begin position="122"/>
        <end position="141"/>
    </location>
</feature>
<dbReference type="Proteomes" id="UP000515126">
    <property type="component" value="Chromosome 12"/>
</dbReference>
<protein>
    <submittedName>
        <fullName evidence="4">Ataxin-7-like protein 1 isoform X5</fullName>
    </submittedName>
</protein>
<feature type="compositionally biased region" description="Basic and acidic residues" evidence="1">
    <location>
        <begin position="725"/>
        <end position="738"/>
    </location>
</feature>
<dbReference type="PANTHER" id="PTHR15117:SF9">
    <property type="entry name" value="ATAXIN-7-LIKE PROTEIN 1"/>
    <property type="match status" value="1"/>
</dbReference>
<reference evidence="4" key="1">
    <citation type="submission" date="2025-08" db="UniProtKB">
        <authorList>
            <consortium name="RefSeq"/>
        </authorList>
    </citation>
    <scope>IDENTIFICATION</scope>
</reference>
<dbReference type="PROSITE" id="PS51505">
    <property type="entry name" value="SCA7"/>
    <property type="match status" value="1"/>
</dbReference>
<feature type="domain" description="SCA7" evidence="2">
    <location>
        <begin position="281"/>
        <end position="348"/>
    </location>
</feature>
<organism evidence="3 4">
    <name type="scientific">Mus caroli</name>
    <name type="common">Ryukyu mouse</name>
    <name type="synonym">Ricefield mouse</name>
    <dbReference type="NCBI Taxonomy" id="10089"/>
    <lineage>
        <taxon>Eukaryota</taxon>
        <taxon>Metazoa</taxon>
        <taxon>Chordata</taxon>
        <taxon>Craniata</taxon>
        <taxon>Vertebrata</taxon>
        <taxon>Euteleostomi</taxon>
        <taxon>Mammalia</taxon>
        <taxon>Eutheria</taxon>
        <taxon>Euarchontoglires</taxon>
        <taxon>Glires</taxon>
        <taxon>Rodentia</taxon>
        <taxon>Myomorpha</taxon>
        <taxon>Muroidea</taxon>
        <taxon>Muridae</taxon>
        <taxon>Murinae</taxon>
        <taxon>Mus</taxon>
        <taxon>Mus</taxon>
    </lineage>
</organism>
<feature type="region of interest" description="Disordered" evidence="1">
    <location>
        <begin position="264"/>
        <end position="287"/>
    </location>
</feature>
<dbReference type="Gene3D" id="6.10.140.670">
    <property type="match status" value="1"/>
</dbReference>
<feature type="region of interest" description="Disordered" evidence="1">
    <location>
        <begin position="549"/>
        <end position="568"/>
    </location>
</feature>